<dbReference type="EMBL" id="CAJVQB010112566">
    <property type="protein sequence ID" value="CAG8852497.1"/>
    <property type="molecule type" value="Genomic_DNA"/>
</dbReference>
<evidence type="ECO:0000313" key="1">
    <source>
        <dbReference type="EMBL" id="CAG8852497.1"/>
    </source>
</evidence>
<sequence length="176" mass="21290">IEINPISEDTGEHTRSIVTNDKDRNKKERMELEGTYTLWNLPLNFNNIQVKLLIKRYSKMSSINWIFDSKKLIRITQKENEEEILVNRRKYRLILEEDMYKAISIKINYGNTFLFWRDITRMKRPDKQSFSIAKWNQKNQLPVSDKRKKAKINWRNPQSTKTITIETKERRVIIEK</sequence>
<dbReference type="Proteomes" id="UP000789901">
    <property type="component" value="Unassembled WGS sequence"/>
</dbReference>
<accession>A0ABN7XBD7</accession>
<keyword evidence="2" id="KW-1185">Reference proteome</keyword>
<proteinExistence type="predicted"/>
<reference evidence="1 2" key="1">
    <citation type="submission" date="2021-06" db="EMBL/GenBank/DDBJ databases">
        <authorList>
            <person name="Kallberg Y."/>
            <person name="Tangrot J."/>
            <person name="Rosling A."/>
        </authorList>
    </citation>
    <scope>NUCLEOTIDE SEQUENCE [LARGE SCALE GENOMIC DNA]</scope>
    <source>
        <strain evidence="1 2">120-4 pot B 10/14</strain>
    </source>
</reference>
<comment type="caution">
    <text evidence="1">The sequence shown here is derived from an EMBL/GenBank/DDBJ whole genome shotgun (WGS) entry which is preliminary data.</text>
</comment>
<evidence type="ECO:0000313" key="2">
    <source>
        <dbReference type="Proteomes" id="UP000789901"/>
    </source>
</evidence>
<gene>
    <name evidence="1" type="ORF">GMARGA_LOCUS41318</name>
</gene>
<feature type="non-terminal residue" evidence="1">
    <location>
        <position position="176"/>
    </location>
</feature>
<protein>
    <submittedName>
        <fullName evidence="1">13835_t:CDS:1</fullName>
    </submittedName>
</protein>
<feature type="non-terminal residue" evidence="1">
    <location>
        <position position="1"/>
    </location>
</feature>
<organism evidence="1 2">
    <name type="scientific">Gigaspora margarita</name>
    <dbReference type="NCBI Taxonomy" id="4874"/>
    <lineage>
        <taxon>Eukaryota</taxon>
        <taxon>Fungi</taxon>
        <taxon>Fungi incertae sedis</taxon>
        <taxon>Mucoromycota</taxon>
        <taxon>Glomeromycotina</taxon>
        <taxon>Glomeromycetes</taxon>
        <taxon>Diversisporales</taxon>
        <taxon>Gigasporaceae</taxon>
        <taxon>Gigaspora</taxon>
    </lineage>
</organism>
<name>A0ABN7XBD7_GIGMA</name>